<dbReference type="EMBL" id="JAQQKX010000003">
    <property type="protein sequence ID" value="MDC7682837.1"/>
    <property type="molecule type" value="Genomic_DNA"/>
</dbReference>
<name>A0ABT5HSB9_9CAUL</name>
<protein>
    <submittedName>
        <fullName evidence="2">DUF4175 family protein</fullName>
    </submittedName>
</protein>
<keyword evidence="1" id="KW-0812">Transmembrane</keyword>
<sequence>MTLQRTKRFSRLNRALGWTATVMVWERLLPALTPFLLLAAAIAVASQWGLFLALGTVVHIAVLVVGSAVAITAAVLNLRGFKTPTFTETNTRLALDNKVTPEYLLGLRHAKKQPSLKIGKAKAGLAKGDPFALRYLMLVLIMFGYLSQGPVPWTQVASGFAPLGKPGVVLVAMDAHP</sequence>
<comment type="caution">
    <text evidence="2">The sequence shown here is derived from an EMBL/GenBank/DDBJ whole genome shotgun (WGS) entry which is preliminary data.</text>
</comment>
<evidence type="ECO:0000256" key="1">
    <source>
        <dbReference type="SAM" id="Phobius"/>
    </source>
</evidence>
<dbReference type="Proteomes" id="UP001214854">
    <property type="component" value="Unassembled WGS sequence"/>
</dbReference>
<organism evidence="2 3">
    <name type="scientific">Asticcacaulis aquaticus</name>
    <dbReference type="NCBI Taxonomy" id="2984212"/>
    <lineage>
        <taxon>Bacteria</taxon>
        <taxon>Pseudomonadati</taxon>
        <taxon>Pseudomonadota</taxon>
        <taxon>Alphaproteobacteria</taxon>
        <taxon>Caulobacterales</taxon>
        <taxon>Caulobacteraceae</taxon>
        <taxon>Asticcacaulis</taxon>
    </lineage>
</organism>
<dbReference type="Pfam" id="PF13779">
    <property type="entry name" value="DUF4175"/>
    <property type="match status" value="1"/>
</dbReference>
<keyword evidence="1" id="KW-1133">Transmembrane helix</keyword>
<feature type="transmembrane region" description="Helical" evidence="1">
    <location>
        <begin position="131"/>
        <end position="148"/>
    </location>
</feature>
<keyword evidence="1" id="KW-0472">Membrane</keyword>
<dbReference type="RefSeq" id="WP_272747316.1">
    <property type="nucleotide sequence ID" value="NZ_JAQQKX010000003.1"/>
</dbReference>
<accession>A0ABT5HSB9</accession>
<evidence type="ECO:0000313" key="3">
    <source>
        <dbReference type="Proteomes" id="UP001214854"/>
    </source>
</evidence>
<reference evidence="2 3" key="1">
    <citation type="submission" date="2023-01" db="EMBL/GenBank/DDBJ databases">
        <title>Novel species of the genus Asticcacaulis isolated from rivers.</title>
        <authorList>
            <person name="Lu H."/>
        </authorList>
    </citation>
    <scope>NUCLEOTIDE SEQUENCE [LARGE SCALE GENOMIC DNA]</scope>
    <source>
        <strain evidence="2 3">BYS171W</strain>
    </source>
</reference>
<gene>
    <name evidence="2" type="ORF">PQU92_06090</name>
</gene>
<evidence type="ECO:0000313" key="2">
    <source>
        <dbReference type="EMBL" id="MDC7682837.1"/>
    </source>
</evidence>
<keyword evidence="3" id="KW-1185">Reference proteome</keyword>
<proteinExistence type="predicted"/>
<dbReference type="InterPro" id="IPR012683">
    <property type="entry name" value="CHP02302_TM"/>
</dbReference>
<feature type="transmembrane region" description="Helical" evidence="1">
    <location>
        <begin position="53"/>
        <end position="76"/>
    </location>
</feature>